<dbReference type="AlphaFoldDB" id="A0A953HTT1"/>
<sequence>MRSFLQKKHMLAISLLTGIILFQCQDEPTVVTDAKVPDVVDFNFHVKPILSDRCFSCHGPDETDRQAGLRLDIEANALAALQDQPGKYAIVPGDSKNSELVRHIMSDDPNVTMPPPESGLKLTETEKQILKKWIDQGAEYEEHWAFIPPEKSPLPDLNDKEWPRNEIDYFTRSTMQSKGLSPSEEADPSRLLHRLFVDVTGLPPDIETINQYKEGFTEESYEALVDELLDRPGYGEKMALYWMDAARYADSYGYQDDEMRSQWPWRDWVIHAFNENMPYDQFLEWQLAGDLMPDASKEQILATGFNRNHKITEEGGVIQEEYRVTYVIDKTNTYSTSVLGITMECAQCHDHRYDPFSQKDYFQLYGFFNNTPEVGLEGDVTQSKPSKFPKIFISQNEIDSLLTFINAPDTNVVTASVMGDLQDSVRQTYILNRGLYDQPGEPVEPEAPEAVMAFDTEKYPKNRLGLAEWTIDRQNPLTARVFVNLIWSKIFGRGIVATVEDFGNQGDLPTHPELLDWLAVDFMDHDWDVKRLVKQMVMSTTYRQSSKMNTKSAALDPQNVYLARMSRSRMSAEIIRDHVLASSGLINRQIGGPSYKPYQPEGIWEVTSSGRGSLKNYIQDHGDEIYRRGMYVFIKLTVPPPNMLIFDASNRDQCELGRATTNTPLQALVMMNDPIIMEGSRVLSQKLLSENTDIGNVLEKAFVRVLCRYPDAKESEVLLDYYQEEFERYTAAPQEAARFIQVGEYPKDEELDPIQHAALMSSIHLLYNLEEAITKT</sequence>
<dbReference type="InterPro" id="IPR011444">
    <property type="entry name" value="DUF1549"/>
</dbReference>
<dbReference type="Proteomes" id="UP000753961">
    <property type="component" value="Unassembled WGS sequence"/>
</dbReference>
<proteinExistence type="predicted"/>
<gene>
    <name evidence="4" type="ORF">KUV50_08095</name>
</gene>
<organism evidence="4 5">
    <name type="scientific">Membranihabitans marinus</name>
    <dbReference type="NCBI Taxonomy" id="1227546"/>
    <lineage>
        <taxon>Bacteria</taxon>
        <taxon>Pseudomonadati</taxon>
        <taxon>Bacteroidota</taxon>
        <taxon>Saprospiria</taxon>
        <taxon>Saprospirales</taxon>
        <taxon>Saprospiraceae</taxon>
        <taxon>Membranihabitans</taxon>
    </lineage>
</organism>
<dbReference type="PANTHER" id="PTHR35889">
    <property type="entry name" value="CYCLOINULO-OLIGOSACCHARIDE FRUCTANOTRANSFERASE-RELATED"/>
    <property type="match status" value="1"/>
</dbReference>
<evidence type="ECO:0000259" key="3">
    <source>
        <dbReference type="Pfam" id="PF07635"/>
    </source>
</evidence>
<dbReference type="Pfam" id="PF07635">
    <property type="entry name" value="PSCyt1"/>
    <property type="match status" value="1"/>
</dbReference>
<feature type="domain" description="DUF1553" evidence="2">
    <location>
        <begin position="462"/>
        <end position="721"/>
    </location>
</feature>
<accession>A0A953HTT1</accession>
<dbReference type="PANTHER" id="PTHR35889:SF3">
    <property type="entry name" value="F-BOX DOMAIN-CONTAINING PROTEIN"/>
    <property type="match status" value="1"/>
</dbReference>
<dbReference type="RefSeq" id="WP_222579619.1">
    <property type="nucleotide sequence ID" value="NZ_JAHVHU010000007.1"/>
</dbReference>
<comment type="caution">
    <text evidence="4">The sequence shown here is derived from an EMBL/GenBank/DDBJ whole genome shotgun (WGS) entry which is preliminary data.</text>
</comment>
<feature type="domain" description="Cytochrome C Planctomycete-type" evidence="3">
    <location>
        <begin position="54"/>
        <end position="117"/>
    </location>
</feature>
<protein>
    <submittedName>
        <fullName evidence="4">PSD1 and planctomycete cytochrome C domain-containing protein</fullName>
    </submittedName>
</protein>
<dbReference type="Pfam" id="PF07587">
    <property type="entry name" value="PSD1"/>
    <property type="match status" value="1"/>
</dbReference>
<evidence type="ECO:0000259" key="2">
    <source>
        <dbReference type="Pfam" id="PF07587"/>
    </source>
</evidence>
<dbReference type="InterPro" id="IPR022655">
    <property type="entry name" value="DUF1553"/>
</dbReference>
<evidence type="ECO:0000313" key="4">
    <source>
        <dbReference type="EMBL" id="MBY5958086.1"/>
    </source>
</evidence>
<evidence type="ECO:0000259" key="1">
    <source>
        <dbReference type="Pfam" id="PF07583"/>
    </source>
</evidence>
<feature type="domain" description="DUF1549" evidence="1">
    <location>
        <begin position="166"/>
        <end position="372"/>
    </location>
</feature>
<dbReference type="InterPro" id="IPR011429">
    <property type="entry name" value="Cyt_c_Planctomycete-type"/>
</dbReference>
<dbReference type="Pfam" id="PF07583">
    <property type="entry name" value="PSCyt2"/>
    <property type="match status" value="1"/>
</dbReference>
<evidence type="ECO:0000313" key="5">
    <source>
        <dbReference type="Proteomes" id="UP000753961"/>
    </source>
</evidence>
<name>A0A953HTT1_9BACT</name>
<keyword evidence="5" id="KW-1185">Reference proteome</keyword>
<dbReference type="EMBL" id="JAHVHU010000007">
    <property type="protein sequence ID" value="MBY5958086.1"/>
    <property type="molecule type" value="Genomic_DNA"/>
</dbReference>
<reference evidence="4" key="1">
    <citation type="submission" date="2021-06" db="EMBL/GenBank/DDBJ databases">
        <title>44 bacteria genomes isolated from Dapeng, Shenzhen.</title>
        <authorList>
            <person name="Zheng W."/>
            <person name="Yu S."/>
            <person name="Huang Y."/>
        </authorList>
    </citation>
    <scope>NUCLEOTIDE SEQUENCE</scope>
    <source>
        <strain evidence="4">DP5N28-2</strain>
    </source>
</reference>